<dbReference type="EMBL" id="BTGU01006396">
    <property type="protein sequence ID" value="GMN19975.1"/>
    <property type="molecule type" value="Genomic_DNA"/>
</dbReference>
<protein>
    <submittedName>
        <fullName evidence="2">Uncharacterized protein</fullName>
    </submittedName>
</protein>
<feature type="non-terminal residue" evidence="2">
    <location>
        <position position="1"/>
    </location>
</feature>
<reference evidence="2" key="1">
    <citation type="submission" date="2023-07" db="EMBL/GenBank/DDBJ databases">
        <title>draft genome sequence of fig (Ficus carica).</title>
        <authorList>
            <person name="Takahashi T."/>
            <person name="Nishimura K."/>
        </authorList>
    </citation>
    <scope>NUCLEOTIDE SEQUENCE</scope>
</reference>
<gene>
    <name evidence="2" type="ORF">TIFTF001_048684</name>
</gene>
<keyword evidence="3" id="KW-1185">Reference proteome</keyword>
<evidence type="ECO:0000313" key="3">
    <source>
        <dbReference type="Proteomes" id="UP001187192"/>
    </source>
</evidence>
<dbReference type="AlphaFoldDB" id="A0AA88CJI6"/>
<feature type="region of interest" description="Disordered" evidence="1">
    <location>
        <begin position="1"/>
        <end position="50"/>
    </location>
</feature>
<comment type="caution">
    <text evidence="2">The sequence shown here is derived from an EMBL/GenBank/DDBJ whole genome shotgun (WGS) entry which is preliminary data.</text>
</comment>
<sequence length="50" mass="5168">KGVVGGTGNPKKPSKPCGPSNPGNPYCNGKQPPKERCKKYSRGCLPNSGP</sequence>
<proteinExistence type="predicted"/>
<evidence type="ECO:0000256" key="1">
    <source>
        <dbReference type="SAM" id="MobiDB-lite"/>
    </source>
</evidence>
<organism evidence="2 3">
    <name type="scientific">Ficus carica</name>
    <name type="common">Common fig</name>
    <dbReference type="NCBI Taxonomy" id="3494"/>
    <lineage>
        <taxon>Eukaryota</taxon>
        <taxon>Viridiplantae</taxon>
        <taxon>Streptophyta</taxon>
        <taxon>Embryophyta</taxon>
        <taxon>Tracheophyta</taxon>
        <taxon>Spermatophyta</taxon>
        <taxon>Magnoliopsida</taxon>
        <taxon>eudicotyledons</taxon>
        <taxon>Gunneridae</taxon>
        <taxon>Pentapetalae</taxon>
        <taxon>rosids</taxon>
        <taxon>fabids</taxon>
        <taxon>Rosales</taxon>
        <taxon>Moraceae</taxon>
        <taxon>Ficeae</taxon>
        <taxon>Ficus</taxon>
    </lineage>
</organism>
<evidence type="ECO:0000313" key="2">
    <source>
        <dbReference type="EMBL" id="GMN19975.1"/>
    </source>
</evidence>
<accession>A0AA88CJI6</accession>
<dbReference type="Proteomes" id="UP001187192">
    <property type="component" value="Unassembled WGS sequence"/>
</dbReference>
<name>A0AA88CJI6_FICCA</name>